<dbReference type="RefSeq" id="WP_253739381.1">
    <property type="nucleotide sequence ID" value="NZ_BAABKA010000106.1"/>
</dbReference>
<keyword evidence="1" id="KW-1133">Transmembrane helix</keyword>
<protein>
    <submittedName>
        <fullName evidence="2">Uncharacterized protein</fullName>
    </submittedName>
</protein>
<keyword evidence="1" id="KW-0812">Transmembrane</keyword>
<dbReference type="EMBL" id="JAMZEB010000001">
    <property type="protein sequence ID" value="MCP2353016.1"/>
    <property type="molecule type" value="Genomic_DNA"/>
</dbReference>
<sequence length="392" mass="42437">MTGIEDRLRDALAAGAGIVRDDGRTRALPLPRPRSRAARWWAPSAVAAAIAVVMAITFVLTRSVAPPAPAVRPTPSVSPFASPVEQVWPNAVHEIPGTVPGGQAFVPQLFASSRVVVGHGIDRKRLDSVWSYDIGSRRFTNIVPPNGFTGLSLAFGDGYLAWWAVGNRKAEIWVVPVTGGVPRRLASVDGRMSSYHEAVGAGGLAIADDAVVWSPGDGGVYRLPLKGGKPTLMSGTRGLYLVEWPWAGSPRDARLNGPPIPRPMERLKNVLTGEIRDATAPAGRTSWDECGVTWCLRGMEAWRRDGTDFRVLPGHGRSRSNLYAGRYVLLRQHDRSGKLATAVHDLATGSTGLLFRKPEHRGHKSTSTLETKNGMIQYQTGRGTHYLVNLVR</sequence>
<name>A0A9X2G687_9ACTN</name>
<evidence type="ECO:0000313" key="2">
    <source>
        <dbReference type="EMBL" id="MCP2353016.1"/>
    </source>
</evidence>
<organism evidence="2 3">
    <name type="scientific">Nonomuraea thailandensis</name>
    <dbReference type="NCBI Taxonomy" id="1188745"/>
    <lineage>
        <taxon>Bacteria</taxon>
        <taxon>Bacillati</taxon>
        <taxon>Actinomycetota</taxon>
        <taxon>Actinomycetes</taxon>
        <taxon>Streptosporangiales</taxon>
        <taxon>Streptosporangiaceae</taxon>
        <taxon>Nonomuraea</taxon>
    </lineage>
</organism>
<evidence type="ECO:0000256" key="1">
    <source>
        <dbReference type="SAM" id="Phobius"/>
    </source>
</evidence>
<accession>A0A9X2G687</accession>
<keyword evidence="1" id="KW-0472">Membrane</keyword>
<dbReference type="AlphaFoldDB" id="A0A9X2G687"/>
<proteinExistence type="predicted"/>
<evidence type="ECO:0000313" key="3">
    <source>
        <dbReference type="Proteomes" id="UP001139648"/>
    </source>
</evidence>
<dbReference type="SUPFAM" id="SSF82171">
    <property type="entry name" value="DPP6 N-terminal domain-like"/>
    <property type="match status" value="1"/>
</dbReference>
<keyword evidence="3" id="KW-1185">Reference proteome</keyword>
<gene>
    <name evidence="2" type="ORF">HD597_000036</name>
</gene>
<dbReference type="Proteomes" id="UP001139648">
    <property type="component" value="Unassembled WGS sequence"/>
</dbReference>
<comment type="caution">
    <text evidence="2">The sequence shown here is derived from an EMBL/GenBank/DDBJ whole genome shotgun (WGS) entry which is preliminary data.</text>
</comment>
<reference evidence="2" key="1">
    <citation type="submission" date="2022-06" db="EMBL/GenBank/DDBJ databases">
        <title>Sequencing the genomes of 1000 actinobacteria strains.</title>
        <authorList>
            <person name="Klenk H.-P."/>
        </authorList>
    </citation>
    <scope>NUCLEOTIDE SEQUENCE</scope>
    <source>
        <strain evidence="2">DSM 46694</strain>
    </source>
</reference>
<feature type="transmembrane region" description="Helical" evidence="1">
    <location>
        <begin position="40"/>
        <end position="60"/>
    </location>
</feature>